<dbReference type="PANTHER" id="PTHR10766:SF41">
    <property type="entry name" value="TRANSMEMBRANE 9 SUPERFAMILY MEMBER 3"/>
    <property type="match status" value="1"/>
</dbReference>
<gene>
    <name evidence="8" type="ORF">SteCoe_1397</name>
</gene>
<comment type="caution">
    <text evidence="8">The sequence shown here is derived from an EMBL/GenBank/DDBJ whole genome shotgun (WGS) entry which is preliminary data.</text>
</comment>
<keyword evidence="4 7" id="KW-0732">Signal</keyword>
<dbReference type="Pfam" id="PF02990">
    <property type="entry name" value="EMP70"/>
    <property type="match status" value="1"/>
</dbReference>
<dbReference type="PANTHER" id="PTHR10766">
    <property type="entry name" value="TRANSMEMBRANE 9 SUPERFAMILY PROTEIN"/>
    <property type="match status" value="1"/>
</dbReference>
<evidence type="ECO:0000313" key="9">
    <source>
        <dbReference type="Proteomes" id="UP000187209"/>
    </source>
</evidence>
<feature type="transmembrane region" description="Helical" evidence="7">
    <location>
        <begin position="284"/>
        <end position="308"/>
    </location>
</feature>
<reference evidence="8 9" key="1">
    <citation type="submission" date="2016-11" db="EMBL/GenBank/DDBJ databases">
        <title>The macronuclear genome of Stentor coeruleus: a giant cell with tiny introns.</title>
        <authorList>
            <person name="Slabodnick M."/>
            <person name="Ruby J.G."/>
            <person name="Reiff S.B."/>
            <person name="Swart E.C."/>
            <person name="Gosai S."/>
            <person name="Prabakaran S."/>
            <person name="Witkowska E."/>
            <person name="Larue G.E."/>
            <person name="Fisher S."/>
            <person name="Freeman R.M."/>
            <person name="Gunawardena J."/>
            <person name="Chu W."/>
            <person name="Stover N.A."/>
            <person name="Gregory B.D."/>
            <person name="Nowacki M."/>
            <person name="Derisi J."/>
            <person name="Roy S.W."/>
            <person name="Marshall W.F."/>
            <person name="Sood P."/>
        </authorList>
    </citation>
    <scope>NUCLEOTIDE SEQUENCE [LARGE SCALE GENOMIC DNA]</scope>
    <source>
        <strain evidence="8">WM001</strain>
    </source>
</reference>
<keyword evidence="6 7" id="KW-0472">Membrane</keyword>
<evidence type="ECO:0000313" key="8">
    <source>
        <dbReference type="EMBL" id="OMJ95196.1"/>
    </source>
</evidence>
<evidence type="ECO:0000256" key="1">
    <source>
        <dbReference type="ARBA" id="ARBA00004141"/>
    </source>
</evidence>
<protein>
    <recommendedName>
        <fullName evidence="7">Transmembrane 9 superfamily member</fullName>
    </recommendedName>
</protein>
<dbReference type="GO" id="GO:0016020">
    <property type="term" value="C:membrane"/>
    <property type="evidence" value="ECO:0007669"/>
    <property type="project" value="UniProtKB-SubCell"/>
</dbReference>
<dbReference type="GO" id="GO:0072657">
    <property type="term" value="P:protein localization to membrane"/>
    <property type="evidence" value="ECO:0007669"/>
    <property type="project" value="TreeGrafter"/>
</dbReference>
<feature type="chain" id="PRO_5011814119" description="Transmembrane 9 superfamily member" evidence="7">
    <location>
        <begin position="17"/>
        <end position="561"/>
    </location>
</feature>
<feature type="signal peptide" evidence="7">
    <location>
        <begin position="1"/>
        <end position="16"/>
    </location>
</feature>
<dbReference type="OrthoDB" id="1666796at2759"/>
<feature type="transmembrane region" description="Helical" evidence="7">
    <location>
        <begin position="458"/>
        <end position="482"/>
    </location>
</feature>
<evidence type="ECO:0000256" key="5">
    <source>
        <dbReference type="ARBA" id="ARBA00022989"/>
    </source>
</evidence>
<proteinExistence type="inferred from homology"/>
<evidence type="ECO:0000256" key="2">
    <source>
        <dbReference type="ARBA" id="ARBA00005227"/>
    </source>
</evidence>
<comment type="subcellular location">
    <subcellularLocation>
        <location evidence="1">Membrane</location>
        <topology evidence="1">Multi-pass membrane protein</topology>
    </subcellularLocation>
</comment>
<comment type="similarity">
    <text evidence="2 7">Belongs to the nonaspanin (TM9SF) (TC 9.A.2) family.</text>
</comment>
<keyword evidence="9" id="KW-1185">Reference proteome</keyword>
<sequence>MLYKLLFLLTSQNVLSSIINDSDSYDTSLPTEPKTTSFYNQGEDVIVWYNRGISPKSLSDSYSFYDIPFCRGSRSLDFPLSLSNILSGVTPLDSGMGIKFLVNSQPKEFCVKKLTSEDYSALVNTIILDLFAEFLIDEIPVWVRIGKVESGVQIFSTFHFTIHYNGDQIIKVHVQPDDPILLLDEKKHKKNTEITLAYSVSWVPTSLTYEKRMESYFESGIFSTEFHWFSLLNTTGLILSVCAIILGNLYRALRNDFKQFESAEIFDMQRGWKQLKKEIEAPPVLNFLISGLTGIGVELWVIFLTYLLTYSLNLSIKDILINLSISLSGLLGGTTTSKVFQNLKGLAATIVIAGCIFPSFLILISTIYLLSGVGISIWTYFASTINIFFFFFAAGYNRSQDTTKIVVGRSVCKKKPWYVEMNFLIIIGGLLPFVSIALELHSFLTTFMVYSFYYMYGFFIISTFQVAICLGCVGIVSSYLVISTEDSKWQWSSFLSGASLGIYVFFYSLYVYLFRNGFDGVLAFVVNMLFICFLLSIASGSASFLAAKVFLEKLYSRVKLE</sequence>
<keyword evidence="3 7" id="KW-0812">Transmembrane</keyword>
<feature type="transmembrane region" description="Helical" evidence="7">
    <location>
        <begin position="377"/>
        <end position="396"/>
    </location>
</feature>
<evidence type="ECO:0000256" key="7">
    <source>
        <dbReference type="RuleBase" id="RU363079"/>
    </source>
</evidence>
<feature type="transmembrane region" description="Helical" evidence="7">
    <location>
        <begin position="226"/>
        <end position="250"/>
    </location>
</feature>
<feature type="transmembrane region" description="Helical" evidence="7">
    <location>
        <begin position="494"/>
        <end position="514"/>
    </location>
</feature>
<dbReference type="EMBL" id="MPUH01000015">
    <property type="protein sequence ID" value="OMJ95196.1"/>
    <property type="molecule type" value="Genomic_DNA"/>
</dbReference>
<feature type="transmembrane region" description="Helical" evidence="7">
    <location>
        <begin position="520"/>
        <end position="547"/>
    </location>
</feature>
<keyword evidence="5 7" id="KW-1133">Transmembrane helix</keyword>
<accession>A0A1R2D1V6</accession>
<evidence type="ECO:0000256" key="4">
    <source>
        <dbReference type="ARBA" id="ARBA00022729"/>
    </source>
</evidence>
<evidence type="ECO:0000256" key="3">
    <source>
        <dbReference type="ARBA" id="ARBA00022692"/>
    </source>
</evidence>
<name>A0A1R2D1V6_9CILI</name>
<organism evidence="8 9">
    <name type="scientific">Stentor coeruleus</name>
    <dbReference type="NCBI Taxonomy" id="5963"/>
    <lineage>
        <taxon>Eukaryota</taxon>
        <taxon>Sar</taxon>
        <taxon>Alveolata</taxon>
        <taxon>Ciliophora</taxon>
        <taxon>Postciliodesmatophora</taxon>
        <taxon>Heterotrichea</taxon>
        <taxon>Heterotrichida</taxon>
        <taxon>Stentoridae</taxon>
        <taxon>Stentor</taxon>
    </lineage>
</organism>
<dbReference type="AlphaFoldDB" id="A0A1R2D1V6"/>
<feature type="transmembrane region" description="Helical" evidence="7">
    <location>
        <begin position="345"/>
        <end position="371"/>
    </location>
</feature>
<dbReference type="InterPro" id="IPR004240">
    <property type="entry name" value="EMP70"/>
</dbReference>
<feature type="transmembrane region" description="Helical" evidence="7">
    <location>
        <begin position="417"/>
        <end position="438"/>
    </location>
</feature>
<dbReference type="Proteomes" id="UP000187209">
    <property type="component" value="Unassembled WGS sequence"/>
</dbReference>
<feature type="transmembrane region" description="Helical" evidence="7">
    <location>
        <begin position="314"/>
        <end position="333"/>
    </location>
</feature>
<evidence type="ECO:0000256" key="6">
    <source>
        <dbReference type="ARBA" id="ARBA00023136"/>
    </source>
</evidence>